<evidence type="ECO:0000313" key="10">
    <source>
        <dbReference type="Proteomes" id="UP000077407"/>
    </source>
</evidence>
<protein>
    <submittedName>
        <fullName evidence="9">Sodium/proline symporter</fullName>
    </submittedName>
</protein>
<dbReference type="InterPro" id="IPR038377">
    <property type="entry name" value="Na/Glc_symporter_sf"/>
</dbReference>
<sequence length="467" mass="50253">MLLSGFDNVVIILCSILLIFIGWYFSRAVKDMESFYLGNRSLPWSLTVGALVATWYGGVGTIGTVEYSAMYGLSVWVIWCVTSHLGRMPLALWVGPKIHVRTDITVPDLLESAYGKGVAVLGAILMLTYCTQIGQLTSFGFIGKVAWGINNFTAGIICIAMVIVIAVLGGLMGVAVTDMLMFWCMCFGLTMVLPGQWDSIGGWAGLQHALSKTPALMDPLGGLTPMKALMLCVLSFGVYADPTFYQRFSASDSPKSGRRALLSCFVLWVCFDIVLTLTGLIVKVRYPNMVPGEGYIKLVLGSLPQGVRALFIIGLAGSIISALDGYYLSGGATLANDIYGRIKGNVTQKKLVLLTRIGIIIESVAALSIAFKFTTAQDAFIFVSSIWMAAGFVPIVGGLVWKGKKTALGGYLGILVGGFAFAYFKLFPIKAFNVEALVVALPLSLIAWILGNKFGKFIPEKVAKEVV</sequence>
<feature type="transmembrane region" description="Helical" evidence="8">
    <location>
        <begin position="117"/>
        <end position="142"/>
    </location>
</feature>
<feature type="transmembrane region" description="Helical" evidence="8">
    <location>
        <begin position="309"/>
        <end position="330"/>
    </location>
</feature>
<dbReference type="InterPro" id="IPR001734">
    <property type="entry name" value="Na/solute_symporter"/>
</dbReference>
<evidence type="ECO:0000313" key="9">
    <source>
        <dbReference type="EMBL" id="OAA91777.1"/>
    </source>
</evidence>
<dbReference type="CDD" id="cd10322">
    <property type="entry name" value="SLC5sbd"/>
    <property type="match status" value="1"/>
</dbReference>
<feature type="transmembrane region" description="Helical" evidence="8">
    <location>
        <begin position="6"/>
        <end position="25"/>
    </location>
</feature>
<dbReference type="InterPro" id="IPR050277">
    <property type="entry name" value="Sodium:Solute_Symporter"/>
</dbReference>
<dbReference type="Proteomes" id="UP000077407">
    <property type="component" value="Unassembled WGS sequence"/>
</dbReference>
<feature type="transmembrane region" description="Helical" evidence="8">
    <location>
        <begin position="379"/>
        <end position="401"/>
    </location>
</feature>
<keyword evidence="5 8" id="KW-1133">Transmembrane helix</keyword>
<keyword evidence="6 8" id="KW-0472">Membrane</keyword>
<dbReference type="PANTHER" id="PTHR48086:SF7">
    <property type="entry name" value="SODIUM-SOLUTE SYMPORTER-RELATED"/>
    <property type="match status" value="1"/>
</dbReference>
<evidence type="ECO:0000256" key="5">
    <source>
        <dbReference type="ARBA" id="ARBA00022989"/>
    </source>
</evidence>
<organism evidence="9 10">
    <name type="scientific">Clostridium ljungdahlii</name>
    <dbReference type="NCBI Taxonomy" id="1538"/>
    <lineage>
        <taxon>Bacteria</taxon>
        <taxon>Bacillati</taxon>
        <taxon>Bacillota</taxon>
        <taxon>Clostridia</taxon>
        <taxon>Eubacteriales</taxon>
        <taxon>Clostridiaceae</taxon>
        <taxon>Clostridium</taxon>
    </lineage>
</organism>
<feature type="transmembrane region" description="Helical" evidence="8">
    <location>
        <begin position="148"/>
        <end position="168"/>
    </location>
</feature>
<evidence type="ECO:0000256" key="3">
    <source>
        <dbReference type="ARBA" id="ARBA00022448"/>
    </source>
</evidence>
<dbReference type="GO" id="GO:0005886">
    <property type="term" value="C:plasma membrane"/>
    <property type="evidence" value="ECO:0007669"/>
    <property type="project" value="TreeGrafter"/>
</dbReference>
<dbReference type="PROSITE" id="PS50283">
    <property type="entry name" value="NA_SOLUT_SYMP_3"/>
    <property type="match status" value="1"/>
</dbReference>
<gene>
    <name evidence="9" type="primary">putP_2</name>
    <name evidence="9" type="ORF">WY13_00421</name>
</gene>
<proteinExistence type="inferred from homology"/>
<feature type="transmembrane region" description="Helical" evidence="8">
    <location>
        <begin position="220"/>
        <end position="239"/>
    </location>
</feature>
<comment type="caution">
    <text evidence="9">The sequence shown here is derived from an EMBL/GenBank/DDBJ whole genome shotgun (WGS) entry which is preliminary data.</text>
</comment>
<accession>A0A166S7V4</accession>
<reference evidence="9 10" key="1">
    <citation type="journal article" date="2015" name="Biotechnol. Bioeng.">
        <title>Genome sequence and phenotypic characterization of Caulobacter segnis.</title>
        <authorList>
            <person name="Patel S."/>
            <person name="Fletcher B."/>
            <person name="Scott D.C."/>
            <person name="Ely B."/>
        </authorList>
    </citation>
    <scope>NUCLEOTIDE SEQUENCE [LARGE SCALE GENOMIC DNA]</scope>
    <source>
        <strain evidence="9 10">ERI-2</strain>
    </source>
</reference>
<comment type="similarity">
    <text evidence="2 7">Belongs to the sodium:solute symporter (SSF) (TC 2.A.21) family.</text>
</comment>
<feature type="transmembrane region" description="Helical" evidence="8">
    <location>
        <begin position="408"/>
        <end position="426"/>
    </location>
</feature>
<evidence type="ECO:0000256" key="8">
    <source>
        <dbReference type="SAM" id="Phobius"/>
    </source>
</evidence>
<feature type="transmembrane region" description="Helical" evidence="8">
    <location>
        <begin position="432"/>
        <end position="451"/>
    </location>
</feature>
<feature type="transmembrane region" description="Helical" evidence="8">
    <location>
        <begin position="37"/>
        <end position="56"/>
    </location>
</feature>
<dbReference type="PATRIC" id="fig|1538.10.peg.915"/>
<evidence type="ECO:0000256" key="1">
    <source>
        <dbReference type="ARBA" id="ARBA00004141"/>
    </source>
</evidence>
<dbReference type="EMBL" id="LITT01000004">
    <property type="protein sequence ID" value="OAA91777.1"/>
    <property type="molecule type" value="Genomic_DNA"/>
</dbReference>
<feature type="transmembrane region" description="Helical" evidence="8">
    <location>
        <begin position="180"/>
        <end position="200"/>
    </location>
</feature>
<dbReference type="GO" id="GO:0022857">
    <property type="term" value="F:transmembrane transporter activity"/>
    <property type="evidence" value="ECO:0007669"/>
    <property type="project" value="InterPro"/>
</dbReference>
<evidence type="ECO:0000256" key="7">
    <source>
        <dbReference type="RuleBase" id="RU362091"/>
    </source>
</evidence>
<keyword evidence="4 8" id="KW-0812">Transmembrane</keyword>
<feature type="transmembrane region" description="Helical" evidence="8">
    <location>
        <begin position="260"/>
        <end position="282"/>
    </location>
</feature>
<dbReference type="Pfam" id="PF00474">
    <property type="entry name" value="SSF"/>
    <property type="match status" value="1"/>
</dbReference>
<evidence type="ECO:0000256" key="2">
    <source>
        <dbReference type="ARBA" id="ARBA00006434"/>
    </source>
</evidence>
<evidence type="ECO:0000256" key="6">
    <source>
        <dbReference type="ARBA" id="ARBA00023136"/>
    </source>
</evidence>
<dbReference type="AlphaFoldDB" id="A0A166S7V4"/>
<feature type="transmembrane region" description="Helical" evidence="8">
    <location>
        <begin position="351"/>
        <end position="373"/>
    </location>
</feature>
<dbReference type="Gene3D" id="1.20.1730.10">
    <property type="entry name" value="Sodium/glucose cotransporter"/>
    <property type="match status" value="1"/>
</dbReference>
<dbReference type="OrthoDB" id="773at2"/>
<feature type="transmembrane region" description="Helical" evidence="8">
    <location>
        <begin position="76"/>
        <end position="96"/>
    </location>
</feature>
<dbReference type="PANTHER" id="PTHR48086">
    <property type="entry name" value="SODIUM/PROLINE SYMPORTER-RELATED"/>
    <property type="match status" value="1"/>
</dbReference>
<name>A0A166S7V4_9CLOT</name>
<comment type="subcellular location">
    <subcellularLocation>
        <location evidence="1">Membrane</location>
        <topology evidence="1">Multi-pass membrane protein</topology>
    </subcellularLocation>
</comment>
<dbReference type="RefSeq" id="WP_063554049.1">
    <property type="nucleotide sequence ID" value="NZ_LITT01000004.1"/>
</dbReference>
<keyword evidence="3" id="KW-0813">Transport</keyword>
<evidence type="ECO:0000256" key="4">
    <source>
        <dbReference type="ARBA" id="ARBA00022692"/>
    </source>
</evidence>